<proteinExistence type="predicted"/>
<dbReference type="AlphaFoldDB" id="A0A6A8KI48"/>
<dbReference type="Proteomes" id="UP000477010">
    <property type="component" value="Unassembled WGS sequence"/>
</dbReference>
<sequence>MTQGIISLGKAFPLDSLQRAAVSPVGSVGASKCLRPFEVATGDPHLCTLAPGKLSRKTARPAFSVGHFDPLIPLRVESSAGWRHLIFNDLEALQVESSAHFDHLIFTERGGVLQKNRSFQNDNSGGFVTAKIKLRKAELDFRGQPKFPLWGFGSEQLGVTVFWYFPKWEVSLY</sequence>
<evidence type="ECO:0000313" key="2">
    <source>
        <dbReference type="Proteomes" id="UP000477010"/>
    </source>
</evidence>
<dbReference type="RefSeq" id="WP_154252446.1">
    <property type="nucleotide sequence ID" value="NZ_WKPZ01000018.1"/>
</dbReference>
<name>A0A6A8KI48_9FIRM</name>
<organism evidence="1 2">
    <name type="scientific">Faecalibacterium prausnitzii</name>
    <dbReference type="NCBI Taxonomy" id="853"/>
    <lineage>
        <taxon>Bacteria</taxon>
        <taxon>Bacillati</taxon>
        <taxon>Bacillota</taxon>
        <taxon>Clostridia</taxon>
        <taxon>Eubacteriales</taxon>
        <taxon>Oscillospiraceae</taxon>
        <taxon>Faecalibacterium</taxon>
    </lineage>
</organism>
<accession>A0A6A8KI48</accession>
<evidence type="ECO:0000313" key="1">
    <source>
        <dbReference type="EMBL" id="MSC81193.1"/>
    </source>
</evidence>
<reference evidence="1 2" key="1">
    <citation type="journal article" date="2019" name="Nat. Med.">
        <title>A library of human gut bacterial isolates paired with longitudinal multiomics data enables mechanistic microbiome research.</title>
        <authorList>
            <person name="Poyet M."/>
            <person name="Groussin M."/>
            <person name="Gibbons S.M."/>
            <person name="Avila-Pacheco J."/>
            <person name="Jiang X."/>
            <person name="Kearney S.M."/>
            <person name="Perrotta A.R."/>
            <person name="Berdy B."/>
            <person name="Zhao S."/>
            <person name="Lieberman T.D."/>
            <person name="Swanson P.K."/>
            <person name="Smith M."/>
            <person name="Roesemann S."/>
            <person name="Alexander J.E."/>
            <person name="Rich S.A."/>
            <person name="Livny J."/>
            <person name="Vlamakis H."/>
            <person name="Clish C."/>
            <person name="Bullock K."/>
            <person name="Deik A."/>
            <person name="Scott J."/>
            <person name="Pierce K.A."/>
            <person name="Xavier R.J."/>
            <person name="Alm E.J."/>
        </authorList>
    </citation>
    <scope>NUCLEOTIDE SEQUENCE [LARGE SCALE GENOMIC DNA]</scope>
    <source>
        <strain evidence="1 2">BIOML-B9</strain>
    </source>
</reference>
<comment type="caution">
    <text evidence="1">The sequence shown here is derived from an EMBL/GenBank/DDBJ whole genome shotgun (WGS) entry which is preliminary data.</text>
</comment>
<gene>
    <name evidence="1" type="ORF">GKD85_10250</name>
</gene>
<dbReference type="EMBL" id="WKQE01000014">
    <property type="protein sequence ID" value="MSC81193.1"/>
    <property type="molecule type" value="Genomic_DNA"/>
</dbReference>
<protein>
    <submittedName>
        <fullName evidence="1">Uncharacterized protein</fullName>
    </submittedName>
</protein>